<protein>
    <submittedName>
        <fullName evidence="2">Uncharacterized protein</fullName>
    </submittedName>
</protein>
<feature type="region of interest" description="Disordered" evidence="1">
    <location>
        <begin position="46"/>
        <end position="65"/>
    </location>
</feature>
<name>A0A5D2KN32_GOSTO</name>
<dbReference type="InterPro" id="IPR053085">
    <property type="entry name" value="Jasmonate-induced_protein"/>
</dbReference>
<dbReference type="AlphaFoldDB" id="A0A5D2KN32"/>
<dbReference type="PANTHER" id="PTHR36482">
    <property type="entry name" value="OSJNBA0024J22.15 PROTEIN"/>
    <property type="match status" value="1"/>
</dbReference>
<reference evidence="2 3" key="1">
    <citation type="submission" date="2019-07" db="EMBL/GenBank/DDBJ databases">
        <title>WGS assembly of Gossypium tomentosum.</title>
        <authorList>
            <person name="Chen Z.J."/>
            <person name="Sreedasyam A."/>
            <person name="Ando A."/>
            <person name="Song Q."/>
            <person name="De L."/>
            <person name="Hulse-Kemp A."/>
            <person name="Ding M."/>
            <person name="Ye W."/>
            <person name="Kirkbride R."/>
            <person name="Jenkins J."/>
            <person name="Plott C."/>
            <person name="Lovell J."/>
            <person name="Lin Y.-M."/>
            <person name="Vaughn R."/>
            <person name="Liu B."/>
            <person name="Li W."/>
            <person name="Simpson S."/>
            <person name="Scheffler B."/>
            <person name="Saski C."/>
            <person name="Grover C."/>
            <person name="Hu G."/>
            <person name="Conover J."/>
            <person name="Carlson J."/>
            <person name="Shu S."/>
            <person name="Boston L."/>
            <person name="Williams M."/>
            <person name="Peterson D."/>
            <person name="Mcgee K."/>
            <person name="Jones D."/>
            <person name="Wendel J."/>
            <person name="Stelly D."/>
            <person name="Grimwood J."/>
            <person name="Schmutz J."/>
        </authorList>
    </citation>
    <scope>NUCLEOTIDE SEQUENCE [LARGE SCALE GENOMIC DNA]</scope>
    <source>
        <strain evidence="2">7179.01</strain>
    </source>
</reference>
<proteinExistence type="predicted"/>
<evidence type="ECO:0000313" key="2">
    <source>
        <dbReference type="EMBL" id="TYH68085.1"/>
    </source>
</evidence>
<feature type="compositionally biased region" description="Polar residues" evidence="1">
    <location>
        <begin position="46"/>
        <end position="64"/>
    </location>
</feature>
<accession>A0A5D2KN32</accession>
<evidence type="ECO:0000256" key="1">
    <source>
        <dbReference type="SAM" id="MobiDB-lite"/>
    </source>
</evidence>
<dbReference type="PANTHER" id="PTHR36482:SF8">
    <property type="match status" value="1"/>
</dbReference>
<keyword evidence="3" id="KW-1185">Reference proteome</keyword>
<dbReference type="EMBL" id="CM017628">
    <property type="protein sequence ID" value="TYH68085.1"/>
    <property type="molecule type" value="Genomic_DNA"/>
</dbReference>
<gene>
    <name evidence="2" type="ORF">ES332_D06G234100v1</name>
</gene>
<dbReference type="Proteomes" id="UP000322667">
    <property type="component" value="Chromosome D06"/>
</dbReference>
<evidence type="ECO:0000313" key="3">
    <source>
        <dbReference type="Proteomes" id="UP000322667"/>
    </source>
</evidence>
<organism evidence="2 3">
    <name type="scientific">Gossypium tomentosum</name>
    <name type="common">Hawaiian cotton</name>
    <name type="synonym">Gossypium sandvicense</name>
    <dbReference type="NCBI Taxonomy" id="34277"/>
    <lineage>
        <taxon>Eukaryota</taxon>
        <taxon>Viridiplantae</taxon>
        <taxon>Streptophyta</taxon>
        <taxon>Embryophyta</taxon>
        <taxon>Tracheophyta</taxon>
        <taxon>Spermatophyta</taxon>
        <taxon>Magnoliopsida</taxon>
        <taxon>eudicotyledons</taxon>
        <taxon>Gunneridae</taxon>
        <taxon>Pentapetalae</taxon>
        <taxon>rosids</taxon>
        <taxon>malvids</taxon>
        <taxon>Malvales</taxon>
        <taxon>Malvaceae</taxon>
        <taxon>Malvoideae</taxon>
        <taxon>Gossypium</taxon>
    </lineage>
</organism>
<sequence length="227" mass="24571">MAAINPAVAAPYSMGVHRNTAAQSHKAMAAANPAVKYGRAASILSTPTQTQSPLLRRNSVPSRSSDTRIMAANPEVLSSPSPSNLMGVLYFTQCQFRSLYGHDLKLEGLINWKGCGEPPETIAQNQSASEFRHSGDSAGSVGAVSYLVGDKVRWIIAWSNSEDQPKLNKVYSEINEVSEGAIDWHSIKDSLDQSVSEYKAINVKYGYSADLMIDPTINTPTMTATFN</sequence>